<dbReference type="OrthoDB" id="375145at2759"/>
<protein>
    <submittedName>
        <fullName evidence="2">Uncharacterized protein</fullName>
    </submittedName>
</protein>
<evidence type="ECO:0000313" key="2">
    <source>
        <dbReference type="EMBL" id="GAW81976.1"/>
    </source>
</evidence>
<organism evidence="2 3">
    <name type="scientific">Plasmodium gonderi</name>
    <dbReference type="NCBI Taxonomy" id="77519"/>
    <lineage>
        <taxon>Eukaryota</taxon>
        <taxon>Sar</taxon>
        <taxon>Alveolata</taxon>
        <taxon>Apicomplexa</taxon>
        <taxon>Aconoidasida</taxon>
        <taxon>Haemosporida</taxon>
        <taxon>Plasmodiidae</taxon>
        <taxon>Plasmodium</taxon>
        <taxon>Plasmodium (Plasmodium)</taxon>
    </lineage>
</organism>
<dbReference type="EMBL" id="BDQF01000012">
    <property type="protein sequence ID" value="GAW81976.1"/>
    <property type="molecule type" value="Genomic_DNA"/>
</dbReference>
<feature type="signal peptide" evidence="1">
    <location>
        <begin position="1"/>
        <end position="22"/>
    </location>
</feature>
<keyword evidence="3" id="KW-1185">Reference proteome</keyword>
<feature type="chain" id="PRO_5012869635" evidence="1">
    <location>
        <begin position="23"/>
        <end position="195"/>
    </location>
</feature>
<name>A0A1Y1JHH6_PLAGO</name>
<evidence type="ECO:0000313" key="3">
    <source>
        <dbReference type="Proteomes" id="UP000195521"/>
    </source>
</evidence>
<dbReference type="OMA" id="IPLCSCE"/>
<reference evidence="3" key="1">
    <citation type="submission" date="2017-04" db="EMBL/GenBank/DDBJ databases">
        <title>Plasmodium gonderi genome.</title>
        <authorList>
            <person name="Arisue N."/>
            <person name="Honma H."/>
            <person name="Kawai S."/>
            <person name="Tougan T."/>
            <person name="Tanabe K."/>
            <person name="Horii T."/>
        </authorList>
    </citation>
    <scope>NUCLEOTIDE SEQUENCE [LARGE SCALE GENOMIC DNA]</scope>
    <source>
        <strain evidence="3">ATCC 30045</strain>
    </source>
</reference>
<dbReference type="RefSeq" id="XP_028544565.1">
    <property type="nucleotide sequence ID" value="XM_028688764.1"/>
</dbReference>
<keyword evidence="1" id="KW-0732">Signal</keyword>
<gene>
    <name evidence="2" type="ORF">PGO_114300</name>
</gene>
<dbReference type="AlphaFoldDB" id="A0A1Y1JHH6"/>
<proteinExistence type="predicted"/>
<sequence length="195" mass="23222">MVSYHIFLFSIFLLLCLLYTSAYCICEGKAENTTSTSGNSKDTRSYFQRTKIINSLKKKTNEIRMIYNTLNAKNADTPLYIFVKDNDENKRIILKNLFLMGNLDFLQGLNTPFSKFYLSMRIQQRTHREQVESQIRNEREFINTLDTENKKRYVMEKLRDYKLLKANIQQFYSRIGKRFKSVEELMTRLNENAKN</sequence>
<dbReference type="Proteomes" id="UP000195521">
    <property type="component" value="Unassembled WGS sequence"/>
</dbReference>
<evidence type="ECO:0000256" key="1">
    <source>
        <dbReference type="SAM" id="SignalP"/>
    </source>
</evidence>
<dbReference type="GeneID" id="39748708"/>
<comment type="caution">
    <text evidence="2">The sequence shown here is derived from an EMBL/GenBank/DDBJ whole genome shotgun (WGS) entry which is preliminary data.</text>
</comment>
<accession>A0A1Y1JHH6</accession>